<evidence type="ECO:0000313" key="7">
    <source>
        <dbReference type="Proteomes" id="UP001172645"/>
    </source>
</evidence>
<dbReference type="Gene3D" id="3.40.190.290">
    <property type="match status" value="1"/>
</dbReference>
<sequence>MFDGRLLNGVSVLTAVVEGGSFVRAAEVLGLTPSGVSRAVSRLETRIGVRLLDRTTRALRLTDDGARFYEQVVPLLSGIEEAATTVAGVAQSVRGRLRINVDPYFSRLVLAPRLGSFLDLYPDLQIEILTRNEIGDLVADGMDVALRFGEPPQTSLIARLLLETRVVTVAAPAYIERHGRPKTPADVANHLCIHYQDPITGRAFEWEFRRGRKVIPVETRGRILVNDAGTTLGTCLAGLGIAQVFTLGITDFLDRGELVDLFPDWKDELYPLYAFYPSRHHVPAKVRAFIDFCVDILG</sequence>
<dbReference type="Pfam" id="PF00126">
    <property type="entry name" value="HTH_1"/>
    <property type="match status" value="1"/>
</dbReference>
<accession>A0ABT7JRN8</accession>
<evidence type="ECO:0000256" key="2">
    <source>
        <dbReference type="ARBA" id="ARBA00023015"/>
    </source>
</evidence>
<dbReference type="InterPro" id="IPR000847">
    <property type="entry name" value="LysR_HTH_N"/>
</dbReference>
<dbReference type="InterPro" id="IPR036390">
    <property type="entry name" value="WH_DNA-bd_sf"/>
</dbReference>
<dbReference type="Gene3D" id="1.10.10.10">
    <property type="entry name" value="Winged helix-like DNA-binding domain superfamily/Winged helix DNA-binding domain"/>
    <property type="match status" value="1"/>
</dbReference>
<evidence type="ECO:0000259" key="5">
    <source>
        <dbReference type="PROSITE" id="PS50931"/>
    </source>
</evidence>
<dbReference type="CDD" id="cd08422">
    <property type="entry name" value="PBP2_CrgA_like"/>
    <property type="match status" value="1"/>
</dbReference>
<dbReference type="RefSeq" id="WP_285867941.1">
    <property type="nucleotide sequence ID" value="NZ_JARFYM010000005.1"/>
</dbReference>
<dbReference type="Proteomes" id="UP001172645">
    <property type="component" value="Unassembled WGS sequence"/>
</dbReference>
<feature type="domain" description="HTH lysR-type" evidence="5">
    <location>
        <begin position="5"/>
        <end position="62"/>
    </location>
</feature>
<evidence type="ECO:0000256" key="1">
    <source>
        <dbReference type="ARBA" id="ARBA00009437"/>
    </source>
</evidence>
<dbReference type="Pfam" id="PF03466">
    <property type="entry name" value="LysR_substrate"/>
    <property type="match status" value="1"/>
</dbReference>
<dbReference type="PANTHER" id="PTHR30537">
    <property type="entry name" value="HTH-TYPE TRANSCRIPTIONAL REGULATOR"/>
    <property type="match status" value="1"/>
</dbReference>
<dbReference type="SUPFAM" id="SSF53850">
    <property type="entry name" value="Periplasmic binding protein-like II"/>
    <property type="match status" value="1"/>
</dbReference>
<keyword evidence="3" id="KW-0238">DNA-binding</keyword>
<gene>
    <name evidence="6" type="ORF">PY649_08960</name>
</gene>
<comment type="caution">
    <text evidence="6">The sequence shown here is derived from an EMBL/GenBank/DDBJ whole genome shotgun (WGS) entry which is preliminary data.</text>
</comment>
<keyword evidence="2" id="KW-0805">Transcription regulation</keyword>
<keyword evidence="4" id="KW-0804">Transcription</keyword>
<organism evidence="6 7">
    <name type="scientific">Rhizobium mayense</name>
    <dbReference type="NCBI Taxonomy" id="1312184"/>
    <lineage>
        <taxon>Bacteria</taxon>
        <taxon>Pseudomonadati</taxon>
        <taxon>Pseudomonadota</taxon>
        <taxon>Alphaproteobacteria</taxon>
        <taxon>Hyphomicrobiales</taxon>
        <taxon>Rhizobiaceae</taxon>
        <taxon>Rhizobium/Agrobacterium group</taxon>
        <taxon>Rhizobium</taxon>
    </lineage>
</organism>
<protein>
    <submittedName>
        <fullName evidence="6">LysR family transcriptional regulator</fullName>
    </submittedName>
</protein>
<dbReference type="PROSITE" id="PS50931">
    <property type="entry name" value="HTH_LYSR"/>
    <property type="match status" value="1"/>
</dbReference>
<reference evidence="6" key="1">
    <citation type="submission" date="2023-06" db="EMBL/GenBank/DDBJ databases">
        <title>Phylogenetic Diversity of Rhizobium strains.</title>
        <authorList>
            <person name="Moura F.T."/>
            <person name="Helene L.C.F."/>
            <person name="Hungria M."/>
        </authorList>
    </citation>
    <scope>NUCLEOTIDE SEQUENCE</scope>
    <source>
        <strain evidence="6">CCGE526</strain>
    </source>
</reference>
<dbReference type="InterPro" id="IPR058163">
    <property type="entry name" value="LysR-type_TF_proteobact-type"/>
</dbReference>
<dbReference type="SUPFAM" id="SSF46785">
    <property type="entry name" value="Winged helix' DNA-binding domain"/>
    <property type="match status" value="1"/>
</dbReference>
<dbReference type="InterPro" id="IPR005119">
    <property type="entry name" value="LysR_subst-bd"/>
</dbReference>
<dbReference type="InterPro" id="IPR036388">
    <property type="entry name" value="WH-like_DNA-bd_sf"/>
</dbReference>
<comment type="similarity">
    <text evidence="1">Belongs to the LysR transcriptional regulatory family.</text>
</comment>
<dbReference type="PANTHER" id="PTHR30537:SF5">
    <property type="entry name" value="HTH-TYPE TRANSCRIPTIONAL ACTIVATOR TTDR-RELATED"/>
    <property type="match status" value="1"/>
</dbReference>
<dbReference type="EMBL" id="JARFYM010000005">
    <property type="protein sequence ID" value="MDL2399021.1"/>
    <property type="molecule type" value="Genomic_DNA"/>
</dbReference>
<evidence type="ECO:0000256" key="3">
    <source>
        <dbReference type="ARBA" id="ARBA00023125"/>
    </source>
</evidence>
<proteinExistence type="inferred from homology"/>
<evidence type="ECO:0000313" key="6">
    <source>
        <dbReference type="EMBL" id="MDL2399021.1"/>
    </source>
</evidence>
<keyword evidence="7" id="KW-1185">Reference proteome</keyword>
<name>A0ABT7JRN8_9HYPH</name>
<evidence type="ECO:0000256" key="4">
    <source>
        <dbReference type="ARBA" id="ARBA00023163"/>
    </source>
</evidence>